<keyword evidence="1" id="KW-0812">Transmembrane</keyword>
<keyword evidence="1" id="KW-0472">Membrane</keyword>
<protein>
    <submittedName>
        <fullName evidence="2">Uncharacterized protein</fullName>
    </submittedName>
</protein>
<keyword evidence="2" id="KW-0614">Plasmid</keyword>
<dbReference type="AlphaFoldDB" id="A0A0F7EJ50"/>
<gene>
    <name evidence="2" type="ORF">EX87_19685</name>
</gene>
<reference evidence="2" key="1">
    <citation type="submission" date="2015-03" db="EMBL/GenBank/DDBJ databases">
        <title>MIGS Cultured Bacterial/Archaeal sample from Brevibacillus laterosporus.</title>
        <authorList>
            <person name="Zeng D."/>
            <person name="Zhu L."/>
            <person name="Dong G."/>
            <person name="Ye W."/>
            <person name="Ren D."/>
            <person name="Wu L."/>
            <person name="Xu J."/>
            <person name="Li G."/>
            <person name="Guo L."/>
        </authorList>
    </citation>
    <scope>NUCLEOTIDE SEQUENCE</scope>
    <source>
        <strain evidence="2">B9</strain>
        <plasmid evidence="2">unnamed2</plasmid>
    </source>
</reference>
<keyword evidence="1" id="KW-1133">Transmembrane helix</keyword>
<accession>A0A0F7EJ50</accession>
<geneLocation type="plasmid" evidence="2">
    <name>unnamed2</name>
</geneLocation>
<evidence type="ECO:0000256" key="1">
    <source>
        <dbReference type="SAM" id="Phobius"/>
    </source>
</evidence>
<evidence type="ECO:0000313" key="2">
    <source>
        <dbReference type="EMBL" id="AKF95824.1"/>
    </source>
</evidence>
<proteinExistence type="predicted"/>
<dbReference type="RefSeq" id="WP_031414980.1">
    <property type="nucleotide sequence ID" value="NZ_CP011076.1"/>
</dbReference>
<name>A0A0F7EJ50_BRELA</name>
<feature type="transmembrane region" description="Helical" evidence="1">
    <location>
        <begin position="21"/>
        <end position="39"/>
    </location>
</feature>
<organism evidence="2">
    <name type="scientific">Brevibacillus laterosporus</name>
    <name type="common">Bacillus laterosporus</name>
    <dbReference type="NCBI Taxonomy" id="1465"/>
    <lineage>
        <taxon>Bacteria</taxon>
        <taxon>Bacillati</taxon>
        <taxon>Bacillota</taxon>
        <taxon>Bacilli</taxon>
        <taxon>Bacillales</taxon>
        <taxon>Paenibacillaceae</taxon>
        <taxon>Brevibacillus</taxon>
    </lineage>
</organism>
<dbReference type="EMBL" id="CP011076">
    <property type="protein sequence ID" value="AKF95824.1"/>
    <property type="molecule type" value="Genomic_DNA"/>
</dbReference>
<sequence length="73" mass="8832">MKKLVHLMFTNKFGFHDRCSIIAVVIFITNLILELFVHNQEQPILYWQTRLFFKMIYPLLITNTVPLKLLNYF</sequence>